<dbReference type="KEGG" id="ccot:CCAX7_009040"/>
<dbReference type="PANTHER" id="PTHR30055:SF234">
    <property type="entry name" value="HTH-TYPE TRANSCRIPTIONAL REGULATOR BETI"/>
    <property type="match status" value="1"/>
</dbReference>
<protein>
    <submittedName>
        <fullName evidence="4">TetR family transcriptional regulator</fullName>
    </submittedName>
</protein>
<evidence type="ECO:0000313" key="4">
    <source>
        <dbReference type="EMBL" id="BDI28853.1"/>
    </source>
</evidence>
<dbReference type="AlphaFoldDB" id="A0A402CU30"/>
<dbReference type="SUPFAM" id="SSF46689">
    <property type="entry name" value="Homeodomain-like"/>
    <property type="match status" value="1"/>
</dbReference>
<evidence type="ECO:0000313" key="5">
    <source>
        <dbReference type="Proteomes" id="UP000287394"/>
    </source>
</evidence>
<reference evidence="4 5" key="1">
    <citation type="journal article" date="2019" name="Int. J. Syst. Evol. Microbiol.">
        <title>Capsulimonas corticalis gen. nov., sp. nov., an aerobic capsulated bacterium, of a novel bacterial order, Capsulimonadales ord. nov., of the class Armatimonadia of the phylum Armatimonadetes.</title>
        <authorList>
            <person name="Li J."/>
            <person name="Kudo C."/>
            <person name="Tonouchi A."/>
        </authorList>
    </citation>
    <scope>NUCLEOTIDE SEQUENCE [LARGE SCALE GENOMIC DNA]</scope>
    <source>
        <strain evidence="4 5">AX-7</strain>
    </source>
</reference>
<dbReference type="GO" id="GO:0003700">
    <property type="term" value="F:DNA-binding transcription factor activity"/>
    <property type="evidence" value="ECO:0007669"/>
    <property type="project" value="TreeGrafter"/>
</dbReference>
<dbReference type="InterPro" id="IPR009057">
    <property type="entry name" value="Homeodomain-like_sf"/>
</dbReference>
<name>A0A402CU30_9BACT</name>
<dbReference type="InterPro" id="IPR050109">
    <property type="entry name" value="HTH-type_TetR-like_transc_reg"/>
</dbReference>
<keyword evidence="2" id="KW-0238">DNA-binding</keyword>
<proteinExistence type="predicted"/>
<dbReference type="OrthoDB" id="9151800at2"/>
<dbReference type="PROSITE" id="PS50977">
    <property type="entry name" value="HTH_TETR_2"/>
    <property type="match status" value="1"/>
</dbReference>
<dbReference type="EMBL" id="AP025739">
    <property type="protein sequence ID" value="BDI28853.1"/>
    <property type="molecule type" value="Genomic_DNA"/>
</dbReference>
<dbReference type="Gene3D" id="1.10.357.10">
    <property type="entry name" value="Tetracycline Repressor, domain 2"/>
    <property type="match status" value="1"/>
</dbReference>
<gene>
    <name evidence="4" type="ORF">CCAX7_009040</name>
</gene>
<organism evidence="4 5">
    <name type="scientific">Capsulimonas corticalis</name>
    <dbReference type="NCBI Taxonomy" id="2219043"/>
    <lineage>
        <taxon>Bacteria</taxon>
        <taxon>Bacillati</taxon>
        <taxon>Armatimonadota</taxon>
        <taxon>Armatimonadia</taxon>
        <taxon>Capsulimonadales</taxon>
        <taxon>Capsulimonadaceae</taxon>
        <taxon>Capsulimonas</taxon>
    </lineage>
</organism>
<keyword evidence="3" id="KW-0804">Transcription</keyword>
<dbReference type="RefSeq" id="WP_119320910.1">
    <property type="nucleotide sequence ID" value="NZ_AP025739.1"/>
</dbReference>
<keyword evidence="5" id="KW-1185">Reference proteome</keyword>
<evidence type="ECO:0000256" key="1">
    <source>
        <dbReference type="ARBA" id="ARBA00023015"/>
    </source>
</evidence>
<dbReference type="Proteomes" id="UP000287394">
    <property type="component" value="Chromosome"/>
</dbReference>
<accession>A0A402CU30</accession>
<dbReference type="InterPro" id="IPR001647">
    <property type="entry name" value="HTH_TetR"/>
</dbReference>
<dbReference type="GO" id="GO:0000976">
    <property type="term" value="F:transcription cis-regulatory region binding"/>
    <property type="evidence" value="ECO:0007669"/>
    <property type="project" value="TreeGrafter"/>
</dbReference>
<keyword evidence="1" id="KW-0805">Transcription regulation</keyword>
<evidence type="ECO:0000256" key="2">
    <source>
        <dbReference type="ARBA" id="ARBA00023125"/>
    </source>
</evidence>
<dbReference type="PRINTS" id="PR00455">
    <property type="entry name" value="HTHTETR"/>
</dbReference>
<sequence length="205" mass="22842">MTKLAERRRLDPVKTRETILNTAMDLFAEKGFDGASVADIAAAAGTPKSLLQYHFGSKEELWKACFEHKAVPVFQPLDRFLQEGGAVNMAELITARFRVMEANPKVARMMAWASLGAAPIPDFLTERRAQLLARVSQDRAGFPKLLLALAAMDGWFLYRDLYRRVLGDSVQDEDVAERFLQLLTADLSSPATHGIDVEETKEITS</sequence>
<evidence type="ECO:0000256" key="3">
    <source>
        <dbReference type="ARBA" id="ARBA00023163"/>
    </source>
</evidence>
<dbReference type="PANTHER" id="PTHR30055">
    <property type="entry name" value="HTH-TYPE TRANSCRIPTIONAL REGULATOR RUTR"/>
    <property type="match status" value="1"/>
</dbReference>
<dbReference type="Pfam" id="PF00440">
    <property type="entry name" value="TetR_N"/>
    <property type="match status" value="1"/>
</dbReference>